<comment type="caution">
    <text evidence="2">The sequence shown here is derived from an EMBL/GenBank/DDBJ whole genome shotgun (WGS) entry which is preliminary data.</text>
</comment>
<protein>
    <submittedName>
        <fullName evidence="2">Uncharacterized protein</fullName>
    </submittedName>
</protein>
<evidence type="ECO:0000313" key="3">
    <source>
        <dbReference type="Proteomes" id="UP000438429"/>
    </source>
</evidence>
<reference evidence="2 3" key="1">
    <citation type="submission" date="2019-06" db="EMBL/GenBank/DDBJ databases">
        <title>Draft genomes of female and male turbot (Scophthalmus maximus).</title>
        <authorList>
            <person name="Xu H."/>
            <person name="Xu X.-W."/>
            <person name="Shao C."/>
            <person name="Chen S."/>
        </authorList>
    </citation>
    <scope>NUCLEOTIDE SEQUENCE [LARGE SCALE GENOMIC DNA]</scope>
    <source>
        <strain evidence="2">Ysfricsl-2016a</strain>
        <tissue evidence="2">Blood</tissue>
    </source>
</reference>
<organism evidence="2 3">
    <name type="scientific">Scophthalmus maximus</name>
    <name type="common">Turbot</name>
    <name type="synonym">Psetta maxima</name>
    <dbReference type="NCBI Taxonomy" id="52904"/>
    <lineage>
        <taxon>Eukaryota</taxon>
        <taxon>Metazoa</taxon>
        <taxon>Chordata</taxon>
        <taxon>Craniata</taxon>
        <taxon>Vertebrata</taxon>
        <taxon>Euteleostomi</taxon>
        <taxon>Actinopterygii</taxon>
        <taxon>Neopterygii</taxon>
        <taxon>Teleostei</taxon>
        <taxon>Neoteleostei</taxon>
        <taxon>Acanthomorphata</taxon>
        <taxon>Carangaria</taxon>
        <taxon>Pleuronectiformes</taxon>
        <taxon>Pleuronectoidei</taxon>
        <taxon>Scophthalmidae</taxon>
        <taxon>Scophthalmus</taxon>
    </lineage>
</organism>
<name>A0A6A4T4X6_SCOMX</name>
<proteinExistence type="predicted"/>
<feature type="region of interest" description="Disordered" evidence="1">
    <location>
        <begin position="57"/>
        <end position="77"/>
    </location>
</feature>
<evidence type="ECO:0000313" key="2">
    <source>
        <dbReference type="EMBL" id="KAF0040165.1"/>
    </source>
</evidence>
<dbReference type="EMBL" id="VEVO01000007">
    <property type="protein sequence ID" value="KAF0040165.1"/>
    <property type="molecule type" value="Genomic_DNA"/>
</dbReference>
<dbReference type="Proteomes" id="UP000438429">
    <property type="component" value="Unassembled WGS sequence"/>
</dbReference>
<evidence type="ECO:0000256" key="1">
    <source>
        <dbReference type="SAM" id="MobiDB-lite"/>
    </source>
</evidence>
<sequence>MYSISCGSGLWCRPVSGSVRLLGTRRLPQHSPKKKKLLRKVGAYNSCQRARRIAGCRRVGNDKKKKKKKKEKEQRWWKKTTTSRTILRWHTKDIFRIQRTNSTVESAALRDRDTTVIYHRRSLQAGFWHRSVNNNKMIKAGNGELNVR</sequence>
<accession>A0A6A4T4X6</accession>
<gene>
    <name evidence="2" type="ORF">F2P81_008400</name>
</gene>
<dbReference type="AlphaFoldDB" id="A0A6A4T4X6"/>